<dbReference type="CDD" id="cd06992">
    <property type="entry name" value="cupin_GDO-like_C"/>
    <property type="match status" value="1"/>
</dbReference>
<keyword evidence="5" id="KW-1185">Reference proteome</keyword>
<keyword evidence="2" id="KW-0560">Oxidoreductase</keyword>
<dbReference type="PANTHER" id="PTHR41517:SF1">
    <property type="entry name" value="CUPIN"/>
    <property type="match status" value="1"/>
</dbReference>
<dbReference type="InterPro" id="IPR047183">
    <property type="entry name" value="GDO-like"/>
</dbReference>
<dbReference type="Proteomes" id="UP000256486">
    <property type="component" value="Unassembled WGS sequence"/>
</dbReference>
<evidence type="ECO:0000259" key="3">
    <source>
        <dbReference type="Pfam" id="PF07883"/>
    </source>
</evidence>
<dbReference type="PANTHER" id="PTHR41517">
    <property type="entry name" value="1,2-DIOXYGENASE PROTEIN-RELATED"/>
    <property type="match status" value="1"/>
</dbReference>
<dbReference type="InterPro" id="IPR014710">
    <property type="entry name" value="RmlC-like_jellyroll"/>
</dbReference>
<dbReference type="CDD" id="cd02216">
    <property type="entry name" value="cupin_GDO-like_N"/>
    <property type="match status" value="1"/>
</dbReference>
<gene>
    <name evidence="4" type="ORF">B7R54_06930</name>
</gene>
<evidence type="ECO:0000256" key="2">
    <source>
        <dbReference type="ARBA" id="ARBA00023002"/>
    </source>
</evidence>
<proteinExistence type="predicted"/>
<name>A0A3E0VH72_9MICO</name>
<dbReference type="GO" id="GO:0016702">
    <property type="term" value="F:oxidoreductase activity, acting on single donors with incorporation of molecular oxygen, incorporation of two atoms of oxygen"/>
    <property type="evidence" value="ECO:0007669"/>
    <property type="project" value="UniProtKB-ARBA"/>
</dbReference>
<keyword evidence="1" id="KW-0223">Dioxygenase</keyword>
<accession>A0A3E0VH72</accession>
<evidence type="ECO:0000313" key="4">
    <source>
        <dbReference type="EMBL" id="RFA08985.1"/>
    </source>
</evidence>
<evidence type="ECO:0000256" key="1">
    <source>
        <dbReference type="ARBA" id="ARBA00022964"/>
    </source>
</evidence>
<dbReference type="FunFam" id="2.60.120.10:FF:000274">
    <property type="entry name" value="Gentisate 1,2-dioxygenase"/>
    <property type="match status" value="1"/>
</dbReference>
<dbReference type="EMBL" id="NBWZ01000001">
    <property type="protein sequence ID" value="RFA08985.1"/>
    <property type="molecule type" value="Genomic_DNA"/>
</dbReference>
<organism evidence="4 5">
    <name type="scientific">Subtercola boreus</name>
    <dbReference type="NCBI Taxonomy" id="120213"/>
    <lineage>
        <taxon>Bacteria</taxon>
        <taxon>Bacillati</taxon>
        <taxon>Actinomycetota</taxon>
        <taxon>Actinomycetes</taxon>
        <taxon>Micrococcales</taxon>
        <taxon>Microbacteriaceae</taxon>
        <taxon>Subtercola</taxon>
    </lineage>
</organism>
<protein>
    <submittedName>
        <fullName evidence="4">Cupin</fullName>
    </submittedName>
</protein>
<sequence length="378" mass="42160">MTDHDTRAEGTASHNTMADVENAMAPEQNEALAQLYSDFEAKNLSPLWTQTSEVLTDVPRSRAVPFLWRWNDLLPLAARSGDLVPIGRGGERRAIALANPGLGGRPYATPTIWAAIQYLGAHETAPEHRHAQNAFRFVVEGEGVWTVVNGDPVAMRRGDFLLTPGWNFHGHHNESDQPMAWIDGLDVPLAEHLDVGFFEFGTERVTDYSTPSVSRAERLWANPGLRPLSGLDSQVNSPIAAYRWEYTDRALTAQLELEAEGFPATVEQGHAGVRFTNPTNGGDVMSTLRAEFHRLRAGTMTPPRREVGSSVWQVFEGRGEIVVGEHTWTLDTGDLVVVPSWVQWEIHAETELDLFRFSDAPVIERLNFERTYIAGRER</sequence>
<dbReference type="SUPFAM" id="SSF51182">
    <property type="entry name" value="RmlC-like cupins"/>
    <property type="match status" value="1"/>
</dbReference>
<feature type="domain" description="Cupin type-2" evidence="3">
    <location>
        <begin position="119"/>
        <end position="183"/>
    </location>
</feature>
<evidence type="ECO:0000313" key="5">
    <source>
        <dbReference type="Proteomes" id="UP000256486"/>
    </source>
</evidence>
<dbReference type="AlphaFoldDB" id="A0A3E0VH72"/>
<dbReference type="InterPro" id="IPR013096">
    <property type="entry name" value="Cupin_2"/>
</dbReference>
<dbReference type="Pfam" id="PF07883">
    <property type="entry name" value="Cupin_2"/>
    <property type="match status" value="1"/>
</dbReference>
<reference evidence="4 5" key="1">
    <citation type="submission" date="2017-04" db="EMBL/GenBank/DDBJ databases">
        <title>Comparative genome analysis of Subtercola boreus.</title>
        <authorList>
            <person name="Cho Y.-J."/>
            <person name="Cho A."/>
            <person name="Kim O.-S."/>
            <person name="Lee J.-I."/>
        </authorList>
    </citation>
    <scope>NUCLEOTIDE SEQUENCE [LARGE SCALE GENOMIC DNA]</scope>
    <source>
        <strain evidence="4 5">K300</strain>
    </source>
</reference>
<comment type="caution">
    <text evidence="4">The sequence shown here is derived from an EMBL/GenBank/DDBJ whole genome shotgun (WGS) entry which is preliminary data.</text>
</comment>
<dbReference type="InterPro" id="IPR011051">
    <property type="entry name" value="RmlC_Cupin_sf"/>
</dbReference>
<dbReference type="Gene3D" id="2.60.120.10">
    <property type="entry name" value="Jelly Rolls"/>
    <property type="match status" value="1"/>
</dbReference>